<evidence type="ECO:0000256" key="1">
    <source>
        <dbReference type="ARBA" id="ARBA00007129"/>
    </source>
</evidence>
<dbReference type="AlphaFoldDB" id="A0A820DZN2"/>
<dbReference type="PRINTS" id="PR01573">
    <property type="entry name" value="SUPERTUBBY"/>
</dbReference>
<dbReference type="SUPFAM" id="SSF54518">
    <property type="entry name" value="Tubby C-terminal domain-like"/>
    <property type="match status" value="1"/>
</dbReference>
<dbReference type="GO" id="GO:0005929">
    <property type="term" value="C:cilium"/>
    <property type="evidence" value="ECO:0007669"/>
    <property type="project" value="TreeGrafter"/>
</dbReference>
<organism evidence="3 4">
    <name type="scientific">Rotaria sordida</name>
    <dbReference type="NCBI Taxonomy" id="392033"/>
    <lineage>
        <taxon>Eukaryota</taxon>
        <taxon>Metazoa</taxon>
        <taxon>Spiralia</taxon>
        <taxon>Gnathifera</taxon>
        <taxon>Rotifera</taxon>
        <taxon>Eurotatoria</taxon>
        <taxon>Bdelloidea</taxon>
        <taxon>Philodinida</taxon>
        <taxon>Philodinidae</taxon>
        <taxon>Rotaria</taxon>
    </lineage>
</organism>
<dbReference type="InterPro" id="IPR025659">
    <property type="entry name" value="Tubby-like_C"/>
</dbReference>
<dbReference type="Proteomes" id="UP000663823">
    <property type="component" value="Unassembled WGS sequence"/>
</dbReference>
<comment type="caution">
    <text evidence="3">The sequence shown here is derived from an EMBL/GenBank/DDBJ whole genome shotgun (WGS) entry which is preliminary data.</text>
</comment>
<evidence type="ECO:0000313" key="4">
    <source>
        <dbReference type="Proteomes" id="UP000663823"/>
    </source>
</evidence>
<dbReference type="GO" id="GO:0061512">
    <property type="term" value="P:protein localization to cilium"/>
    <property type="evidence" value="ECO:0007669"/>
    <property type="project" value="TreeGrafter"/>
</dbReference>
<proteinExistence type="inferred from homology"/>
<reference evidence="3" key="1">
    <citation type="submission" date="2021-02" db="EMBL/GenBank/DDBJ databases">
        <authorList>
            <person name="Nowell W R."/>
        </authorList>
    </citation>
    <scope>NUCLEOTIDE SEQUENCE</scope>
</reference>
<dbReference type="EMBL" id="CAJOAX010029308">
    <property type="protein sequence ID" value="CAF4238779.1"/>
    <property type="molecule type" value="Genomic_DNA"/>
</dbReference>
<protein>
    <recommendedName>
        <fullName evidence="2">Tubby C-terminal domain-containing protein</fullName>
    </recommendedName>
</protein>
<gene>
    <name evidence="3" type="ORF">OTI717_LOCUS40015</name>
</gene>
<accession>A0A820DZN2</accession>
<sequence>IKENETIIEEWRAGRATDLIEIKNKTPVYNEESKIYSLALLENHLIQPSHKNFQLVITNGDREEDIVMQFGRIDDNNFALDYRYPLTAMQAFAIALSSFHNRFRT</sequence>
<comment type="similarity">
    <text evidence="1">Belongs to the TUB family.</text>
</comment>
<dbReference type="Pfam" id="PF01167">
    <property type="entry name" value="Tub"/>
    <property type="match status" value="1"/>
</dbReference>
<dbReference type="PANTHER" id="PTHR16517">
    <property type="entry name" value="TUBBY-RELATED"/>
    <property type="match status" value="1"/>
</dbReference>
<name>A0A820DZN2_9BILA</name>
<dbReference type="PANTHER" id="PTHR16517:SF7">
    <property type="entry name" value="PROTEIN KING TUBBY"/>
    <property type="match status" value="1"/>
</dbReference>
<evidence type="ECO:0000313" key="3">
    <source>
        <dbReference type="EMBL" id="CAF4238779.1"/>
    </source>
</evidence>
<feature type="domain" description="Tubby C-terminal" evidence="2">
    <location>
        <begin position="3"/>
        <end position="100"/>
    </location>
</feature>
<evidence type="ECO:0000259" key="2">
    <source>
        <dbReference type="Pfam" id="PF01167"/>
    </source>
</evidence>
<dbReference type="Gene3D" id="3.20.90.10">
    <property type="entry name" value="Tubby Protein, Chain A"/>
    <property type="match status" value="1"/>
</dbReference>
<feature type="non-terminal residue" evidence="3">
    <location>
        <position position="105"/>
    </location>
</feature>
<dbReference type="InterPro" id="IPR000007">
    <property type="entry name" value="Tubby_C"/>
</dbReference>